<feature type="chain" id="PRO_5040216426" description="CD99 antigen-like protein 2" evidence="14">
    <location>
        <begin position="24"/>
        <end position="243"/>
    </location>
</feature>
<dbReference type="PANTHER" id="PTHR15076">
    <property type="entry name" value="CD99/MIC2 PROTEIN RELATED"/>
    <property type="match status" value="1"/>
</dbReference>
<evidence type="ECO:0000256" key="9">
    <source>
        <dbReference type="ARBA" id="ARBA00023136"/>
    </source>
</evidence>
<name>A0A9N7VR18_PLEPL</name>
<comment type="subcellular location">
    <subcellularLocation>
        <location evidence="1">Cell junction</location>
    </subcellularLocation>
    <subcellularLocation>
        <location evidence="10">Cell membrane</location>
        <topology evidence="10">Single-pass type I membrane protein</topology>
        <orientation evidence="10">Extracellular side</orientation>
    </subcellularLocation>
</comment>
<organism evidence="15 16">
    <name type="scientific">Pleuronectes platessa</name>
    <name type="common">European plaice</name>
    <dbReference type="NCBI Taxonomy" id="8262"/>
    <lineage>
        <taxon>Eukaryota</taxon>
        <taxon>Metazoa</taxon>
        <taxon>Chordata</taxon>
        <taxon>Craniata</taxon>
        <taxon>Vertebrata</taxon>
        <taxon>Euteleostomi</taxon>
        <taxon>Actinopterygii</taxon>
        <taxon>Neopterygii</taxon>
        <taxon>Teleostei</taxon>
        <taxon>Neoteleostei</taxon>
        <taxon>Acanthomorphata</taxon>
        <taxon>Carangaria</taxon>
        <taxon>Pleuronectiformes</taxon>
        <taxon>Pleuronectoidei</taxon>
        <taxon>Pleuronectidae</taxon>
        <taxon>Pleuronectes</taxon>
    </lineage>
</organism>
<evidence type="ECO:0000256" key="11">
    <source>
        <dbReference type="ARBA" id="ARBA00040427"/>
    </source>
</evidence>
<evidence type="ECO:0000256" key="7">
    <source>
        <dbReference type="ARBA" id="ARBA00022949"/>
    </source>
</evidence>
<evidence type="ECO:0000313" key="16">
    <source>
        <dbReference type="Proteomes" id="UP001153269"/>
    </source>
</evidence>
<evidence type="ECO:0000256" key="1">
    <source>
        <dbReference type="ARBA" id="ARBA00004282"/>
    </source>
</evidence>
<keyword evidence="5 14" id="KW-0732">Signal</keyword>
<keyword evidence="4 13" id="KW-0812">Transmembrane</keyword>
<dbReference type="GO" id="GO:0005886">
    <property type="term" value="C:plasma membrane"/>
    <property type="evidence" value="ECO:0007669"/>
    <property type="project" value="UniProtKB-SubCell"/>
</dbReference>
<dbReference type="InterPro" id="IPR022078">
    <property type="entry name" value="CD99L2"/>
</dbReference>
<keyword evidence="6" id="KW-0130">Cell adhesion</keyword>
<comment type="caution">
    <text evidence="15">The sequence shown here is derived from an EMBL/GenBank/DDBJ whole genome shotgun (WGS) entry which is preliminary data.</text>
</comment>
<dbReference type="GO" id="GO:0007155">
    <property type="term" value="P:cell adhesion"/>
    <property type="evidence" value="ECO:0007669"/>
    <property type="project" value="UniProtKB-KW"/>
</dbReference>
<dbReference type="EMBL" id="CADEAL010004201">
    <property type="protein sequence ID" value="CAB1454175.1"/>
    <property type="molecule type" value="Genomic_DNA"/>
</dbReference>
<evidence type="ECO:0000313" key="15">
    <source>
        <dbReference type="EMBL" id="CAB1454175.1"/>
    </source>
</evidence>
<evidence type="ECO:0000256" key="5">
    <source>
        <dbReference type="ARBA" id="ARBA00022729"/>
    </source>
</evidence>
<dbReference type="Proteomes" id="UP001153269">
    <property type="component" value="Unassembled WGS sequence"/>
</dbReference>
<evidence type="ECO:0000256" key="13">
    <source>
        <dbReference type="SAM" id="Phobius"/>
    </source>
</evidence>
<evidence type="ECO:0000256" key="2">
    <source>
        <dbReference type="ARBA" id="ARBA00008763"/>
    </source>
</evidence>
<dbReference type="PANTHER" id="PTHR15076:SF12">
    <property type="entry name" value="CD99 ANTIGEN-LIKE PROTEIN 2"/>
    <property type="match status" value="1"/>
</dbReference>
<keyword evidence="16" id="KW-1185">Reference proteome</keyword>
<keyword evidence="3" id="KW-1003">Cell membrane</keyword>
<evidence type="ECO:0000256" key="10">
    <source>
        <dbReference type="ARBA" id="ARBA00037814"/>
    </source>
</evidence>
<keyword evidence="7" id="KW-0965">Cell junction</keyword>
<sequence length="243" mass="25492">MTTSFLWNVGLLLALLLPTEVLSQGSFDLNDALDVNSDSKSSTTPAPKPAIPAGGELDLEDFFKVSGTTKAPPRVIPKGSASTKAPVKHKPKPANDDLDLADALNPNNDIGGKEKNKGQGDIFSDSDLSDVSKDDTYKPDKGKGGFSGGGGDLINQHDDNHETTAEVGTIAGIVSAVAMALVGAISSYISYQKKKLCFSVQQSLNTDMVKAENPEAVVATEPQVQQTLLEPSNAEPPTEENAV</sequence>
<dbReference type="AlphaFoldDB" id="A0A9N7VR18"/>
<feature type="compositionally biased region" description="Basic and acidic residues" evidence="12">
    <location>
        <begin position="130"/>
        <end position="143"/>
    </location>
</feature>
<comment type="similarity">
    <text evidence="2">Belongs to the CD99 family.</text>
</comment>
<gene>
    <name evidence="15" type="ORF">PLEPLA_LOCUS41937</name>
</gene>
<feature type="region of interest" description="Disordered" evidence="12">
    <location>
        <begin position="36"/>
        <end position="158"/>
    </location>
</feature>
<evidence type="ECO:0000256" key="4">
    <source>
        <dbReference type="ARBA" id="ARBA00022692"/>
    </source>
</evidence>
<evidence type="ECO:0000256" key="14">
    <source>
        <dbReference type="SAM" id="SignalP"/>
    </source>
</evidence>
<evidence type="ECO:0000256" key="3">
    <source>
        <dbReference type="ARBA" id="ARBA00022475"/>
    </source>
</evidence>
<protein>
    <recommendedName>
        <fullName evidence="11">CD99 antigen-like protein 2</fullName>
    </recommendedName>
</protein>
<proteinExistence type="inferred from homology"/>
<reference evidence="15" key="1">
    <citation type="submission" date="2020-03" db="EMBL/GenBank/DDBJ databases">
        <authorList>
            <person name="Weist P."/>
        </authorList>
    </citation>
    <scope>NUCLEOTIDE SEQUENCE</scope>
</reference>
<feature type="signal peptide" evidence="14">
    <location>
        <begin position="1"/>
        <end position="23"/>
    </location>
</feature>
<dbReference type="Pfam" id="PF12301">
    <property type="entry name" value="CD99L2"/>
    <property type="match status" value="1"/>
</dbReference>
<feature type="transmembrane region" description="Helical" evidence="13">
    <location>
        <begin position="170"/>
        <end position="191"/>
    </location>
</feature>
<dbReference type="GO" id="GO:0070161">
    <property type="term" value="C:anchoring junction"/>
    <property type="evidence" value="ECO:0007669"/>
    <property type="project" value="UniProtKB-SubCell"/>
</dbReference>
<feature type="compositionally biased region" description="Polar residues" evidence="12">
    <location>
        <begin position="36"/>
        <end position="45"/>
    </location>
</feature>
<evidence type="ECO:0000256" key="8">
    <source>
        <dbReference type="ARBA" id="ARBA00022989"/>
    </source>
</evidence>
<accession>A0A9N7VR18</accession>
<evidence type="ECO:0000256" key="6">
    <source>
        <dbReference type="ARBA" id="ARBA00022889"/>
    </source>
</evidence>
<keyword evidence="9 13" id="KW-0472">Membrane</keyword>
<evidence type="ECO:0000256" key="12">
    <source>
        <dbReference type="SAM" id="MobiDB-lite"/>
    </source>
</evidence>
<keyword evidence="8 13" id="KW-1133">Transmembrane helix</keyword>
<dbReference type="OrthoDB" id="8961553at2759"/>